<dbReference type="RefSeq" id="WP_096685990.1">
    <property type="nucleotide sequence ID" value="NZ_AP014564.1"/>
</dbReference>
<evidence type="ECO:0000313" key="3">
    <source>
        <dbReference type="Proteomes" id="UP000243197"/>
    </source>
</evidence>
<gene>
    <name evidence="2" type="ORF">JBKA6_0739</name>
</gene>
<dbReference type="Proteomes" id="UP000243197">
    <property type="component" value="Chromosome"/>
</dbReference>
<evidence type="ECO:0000313" key="2">
    <source>
        <dbReference type="EMBL" id="BAV94752.1"/>
    </source>
</evidence>
<dbReference type="Pfam" id="PF06228">
    <property type="entry name" value="ChuX_HutX"/>
    <property type="match status" value="1"/>
</dbReference>
<accession>A0A1J1EB56</accession>
<dbReference type="InterPro" id="IPR010413">
    <property type="entry name" value="HutX-like"/>
</dbReference>
<evidence type="ECO:0000259" key="1">
    <source>
        <dbReference type="Pfam" id="PF05171"/>
    </source>
</evidence>
<reference evidence="2 3" key="1">
    <citation type="submission" date="2014-03" db="EMBL/GenBank/DDBJ databases">
        <title>complete genome sequence of Flavobacteriaceae bacterium JBKA-6.</title>
        <authorList>
            <person name="Takano T."/>
            <person name="Nakamura Y."/>
            <person name="Takuma S."/>
            <person name="Yasuike M."/>
            <person name="Matsuyama T."/>
            <person name="Sakai T."/>
            <person name="Fujiwara A."/>
            <person name="Kimoto K."/>
            <person name="Fukuda Y."/>
            <person name="Kondo H."/>
            <person name="Hirono I."/>
            <person name="Nakayasu C."/>
        </authorList>
    </citation>
    <scope>NUCLEOTIDE SEQUENCE [LARGE SCALE GENOMIC DNA]</scope>
    <source>
        <strain evidence="2 3">JBKA-6</strain>
    </source>
</reference>
<name>A0A1J1EB56_9FLAO</name>
<dbReference type="AlphaFoldDB" id="A0A1J1EB56"/>
<dbReference type="SUPFAM" id="SSF144064">
    <property type="entry name" value="Heme iron utilization protein-like"/>
    <property type="match status" value="1"/>
</dbReference>
<dbReference type="Gene3D" id="3.40.1570.10">
    <property type="entry name" value="HemS/ChuS/ChuX like domains"/>
    <property type="match status" value="2"/>
</dbReference>
<protein>
    <submittedName>
        <fullName evidence="2">Heme ABC transporter</fullName>
    </submittedName>
</protein>
<dbReference type="InterPro" id="IPR007845">
    <property type="entry name" value="HemS/ChuX_dom"/>
</dbReference>
<dbReference type="Pfam" id="PF05171">
    <property type="entry name" value="HemS"/>
    <property type="match status" value="1"/>
</dbReference>
<proteinExistence type="predicted"/>
<keyword evidence="3" id="KW-1185">Reference proteome</keyword>
<dbReference type="CDD" id="cd16830">
    <property type="entry name" value="HemS-like_N"/>
    <property type="match status" value="1"/>
</dbReference>
<feature type="domain" description="Haemin-degrading HemS/ChuX" evidence="1">
    <location>
        <begin position="215"/>
        <end position="348"/>
    </location>
</feature>
<dbReference type="OrthoDB" id="316630at2"/>
<dbReference type="KEGG" id="ise:JBKA6_0739"/>
<dbReference type="EMBL" id="AP014564">
    <property type="protein sequence ID" value="BAV94752.1"/>
    <property type="molecule type" value="Genomic_DNA"/>
</dbReference>
<dbReference type="GO" id="GO:0006826">
    <property type="term" value="P:iron ion transport"/>
    <property type="evidence" value="ECO:0007669"/>
    <property type="project" value="InterPro"/>
</dbReference>
<dbReference type="CDD" id="cd16831">
    <property type="entry name" value="HemS-like_C"/>
    <property type="match status" value="1"/>
</dbReference>
<organism evidence="2 3">
    <name type="scientific">Ichthyobacterium seriolicida</name>
    <dbReference type="NCBI Taxonomy" id="242600"/>
    <lineage>
        <taxon>Bacteria</taxon>
        <taxon>Pseudomonadati</taxon>
        <taxon>Bacteroidota</taxon>
        <taxon>Flavobacteriia</taxon>
        <taxon>Flavobacteriales</taxon>
        <taxon>Ichthyobacteriaceae</taxon>
        <taxon>Ichthyobacterium</taxon>
    </lineage>
</organism>
<sequence>MDDITIKPNLKERWETFRNLNPNKRIKDAAQELGVSELELLVTECGNSVIRLQPKFKEILMEIKSLGKVMALTRNEYCVHEVKGEYKNPIFKDDNLGLFLGEIDLRFFLNHWHSVFSVHDNMKGKDLYSFQFFSSTGKALHKIYLMPESNIDNYHNLVNKFKDENQEDYEIVTKVEKNPKNDLDDPKIDLEQFHREWKEMQDTHEFMSICRKHKLNKIQAFNLAPSEHYAKKIPNSAVVEVIQEVASKSIPVMIFVTNPGNIQIYTGEIEKTSFHNEWFNVLDSDFNLHLNADKISQAWVVRRPSGKDGEVSALEVFDEDENLIVQLFGKRKEGSPELQSWKELLMKYTK</sequence>
<dbReference type="InterPro" id="IPR053733">
    <property type="entry name" value="Heme_Transport_Util_sf"/>
</dbReference>